<keyword evidence="6 10" id="KW-0653">Protein transport</keyword>
<feature type="compositionally biased region" description="Polar residues" evidence="11">
    <location>
        <begin position="204"/>
        <end position="222"/>
    </location>
</feature>
<feature type="compositionally biased region" description="Basic and acidic residues" evidence="11">
    <location>
        <begin position="620"/>
        <end position="629"/>
    </location>
</feature>
<feature type="region of interest" description="Disordered" evidence="11">
    <location>
        <begin position="1662"/>
        <end position="1825"/>
    </location>
</feature>
<feature type="compositionally biased region" description="Low complexity" evidence="11">
    <location>
        <begin position="771"/>
        <end position="783"/>
    </location>
</feature>
<keyword evidence="8 10" id="KW-0472">Membrane</keyword>
<dbReference type="GeneID" id="4987753"/>
<comment type="subcellular location">
    <subcellularLocation>
        <location evidence="1">Endoplasmic reticulum membrane</location>
        <topology evidence="1">Peripheral membrane protein</topology>
        <orientation evidence="1">Cytoplasmic side</orientation>
    </subcellularLocation>
</comment>
<protein>
    <recommendedName>
        <fullName evidence="10">Protein transport protein sec16</fullName>
    </recommendedName>
</protein>
<keyword evidence="5 10" id="KW-0931">ER-Golgi transport</keyword>
<feature type="compositionally biased region" description="Polar residues" evidence="11">
    <location>
        <begin position="574"/>
        <end position="583"/>
    </location>
</feature>
<dbReference type="KEGG" id="ang:An15g01520"/>
<name>A0AAJ8C0Y2_ASPNG</name>
<evidence type="ECO:0000256" key="10">
    <source>
        <dbReference type="RuleBase" id="RU364101"/>
    </source>
</evidence>
<dbReference type="CDD" id="cd09233">
    <property type="entry name" value="ACE1-Sec16-like"/>
    <property type="match status" value="1"/>
</dbReference>
<keyword evidence="7 10" id="KW-0072">Autophagy</keyword>
<keyword evidence="3 10" id="KW-0813">Transport</keyword>
<dbReference type="GO" id="GO:0007030">
    <property type="term" value="P:Golgi organization"/>
    <property type="evidence" value="ECO:0007669"/>
    <property type="project" value="TreeGrafter"/>
</dbReference>
<evidence type="ECO:0000256" key="3">
    <source>
        <dbReference type="ARBA" id="ARBA00022448"/>
    </source>
</evidence>
<dbReference type="Pfam" id="PF12932">
    <property type="entry name" value="Sec16"/>
    <property type="match status" value="1"/>
</dbReference>
<feature type="region of interest" description="Disordered" evidence="11">
    <location>
        <begin position="1838"/>
        <end position="1976"/>
    </location>
</feature>
<feature type="compositionally biased region" description="Pro residues" evidence="11">
    <location>
        <begin position="1872"/>
        <end position="1889"/>
    </location>
</feature>
<evidence type="ECO:0000256" key="7">
    <source>
        <dbReference type="ARBA" id="ARBA00023006"/>
    </source>
</evidence>
<feature type="compositionally biased region" description="Low complexity" evidence="11">
    <location>
        <begin position="1594"/>
        <end position="1605"/>
    </location>
</feature>
<evidence type="ECO:0000256" key="5">
    <source>
        <dbReference type="ARBA" id="ARBA00022892"/>
    </source>
</evidence>
<feature type="compositionally biased region" description="Polar residues" evidence="11">
    <location>
        <begin position="1568"/>
        <end position="1590"/>
    </location>
</feature>
<evidence type="ECO:0000256" key="2">
    <source>
        <dbReference type="ARBA" id="ARBA00005927"/>
    </source>
</evidence>
<dbReference type="GO" id="GO:0015031">
    <property type="term" value="P:protein transport"/>
    <property type="evidence" value="ECO:0007669"/>
    <property type="project" value="UniProtKB-KW"/>
</dbReference>
<gene>
    <name evidence="15" type="ORF">An15g01520</name>
</gene>
<dbReference type="GO" id="GO:0070973">
    <property type="term" value="P:protein localization to endoplasmic reticulum exit site"/>
    <property type="evidence" value="ECO:0007669"/>
    <property type="project" value="TreeGrafter"/>
</dbReference>
<keyword evidence="4 10" id="KW-0256">Endoplasmic reticulum</keyword>
<feature type="domain" description="Sec16 central conserved" evidence="13">
    <location>
        <begin position="1045"/>
        <end position="1162"/>
    </location>
</feature>
<dbReference type="PANTHER" id="PTHR13402">
    <property type="entry name" value="RGPR-RELATED"/>
    <property type="match status" value="1"/>
</dbReference>
<feature type="compositionally biased region" description="Polar residues" evidence="11">
    <location>
        <begin position="911"/>
        <end position="922"/>
    </location>
</feature>
<feature type="region of interest" description="Disordered" evidence="11">
    <location>
        <begin position="532"/>
        <end position="935"/>
    </location>
</feature>
<evidence type="ECO:0000313" key="15">
    <source>
        <dbReference type="RefSeq" id="XP_059607022.1"/>
    </source>
</evidence>
<comment type="similarity">
    <text evidence="2 10">Belongs to the SEC16 family.</text>
</comment>
<dbReference type="InterPro" id="IPR024468">
    <property type="entry name" value="Sec16_N"/>
</dbReference>
<dbReference type="Gene3D" id="1.25.40.1030">
    <property type="match status" value="1"/>
</dbReference>
<dbReference type="PANTHER" id="PTHR13402:SF6">
    <property type="entry name" value="SECRETORY 16, ISOFORM I"/>
    <property type="match status" value="1"/>
</dbReference>
<dbReference type="GO" id="GO:0006914">
    <property type="term" value="P:autophagy"/>
    <property type="evidence" value="ECO:0007669"/>
    <property type="project" value="UniProtKB-KW"/>
</dbReference>
<sequence>MPTQIGKRVVEHAATVSLILSIQPIELHLGSGAIHHVTQRRKSIYGLSPRRVSGENPQLLASMAQSDVAAVWNPALRSDDNATPVPTGPASLEIDTSIEATTIPLGSPMETPHEYSISDIAFPDSDTAAPPQEAASPDMIDTEPLPNPDQIPARDEVLEAPSADVEATPEISYDHETPNLDAPQTEHAHDNEAMPLDDPEDQVTEAQPAQPQAEDSISTEATAAQDMDVEEQSSTPHAGDQDGTEPADTNGEAHSSHDIWGSPAKENSAEDDFFNQLKTQTKPIYVPPENESRFEEGVPLLDDSAESPVEPTATQEGQIDNLFTDDNDEDDGFFKAVQSSPPPDKSQPASHITRKSTFQVMDSLGFSLDSPMSDADPAAQEFDNALAAATTNNSVGISAFEEDPAAQEFDNVLAAAATDNSADKPSSEEDPAAQELDNVLAAATTNNSVGISAFEEDPAAQEFDNVLAAAATDNTVRKSSSEEDLAARWQAELAEEEAEVAPSEDDLAARWQMELDDDDDLLLEDDIGGATAEHAPTSQNINGATAGAAVPGLSSPFGTPQSSVRPGAPATAYTPHQPSTSDLLQGVPVPGAAPPANMAASADYFTQPPRPNVTANKAESFAERAKEGYRSPYDLPEDLTRPRRPVASHKPVVTQPGSTPPPPRSNSIPIPPPSTSMPPPPLGAQPDGAQSTAKVAAPKNFYEELPLPPPRPQSRPASSGRYTPGANAMPPASSHPPPPPANPYASLSTAPPAAAEAYSQPQVQQPEGLDPYASLSAPGASSGPAPPSATSRYSPKPPTLQAGIKPPPSPRYSPAPPPATAPPPRNRYASQPTAPPSQGVALPFQPRTSSPLAYHEKVSYRPQEPSEQQPSAMEQPAIIPPIEVQSQPTAPAEYSPIQPPEVPHVPEAVNMGSSVHQMSQQPMSPPRNQYAPPGYVDEFSKRIAPIANVPPAPVLPADDPTFVPPRRSMTQSPSQQTLGPRLSVPSVDPLQRPASVHGAGSPTKAVNPYAPAQMSAHNRVASQSLEFIPPTDDQQFDPLERWKGAPIVKFGFGGSVLSCFPKHIPRYSAGQATPKIKSTPGEVKTHQLSDWIPVPDTIARHPGPLKSKSKKKDLLAWLSSKIAAFENEGIPQAVYMHADSQKRSEEKILLWKVVRVLVEHDGVLEGSPEIQKSLRQIIFPHLQDVDSAQPYGNGLPSFSTAQSLDAPSRPDAADPQAVESIRNNLLVGEREKAVWGAVDHRLWGHAMIIASTMDKSVWKQVVQEFVRREVRSASGNTESLAALYEIFAGNVEESVDELVPPSARAGLQMVSKVDGHGTSKNALDGLDSWRDTLGLVLSNRSSEDYQALLALGRLLQSYGRTEAAHICFIFSRAAVFGGVDDPQASVVLLGADHQHLSLAALQDEDSILLTEAYEYATSVLSASPKPPLPHLLAFKLVYAWSLADQGRKSEAQQYCDAIAATLKATTKPSPYQHQHLYFGVDELSARLRQTTSDGGSSWISRPSMEKVSGSMWAKFNSFVAGEDNEAGSAGSAKAGDGDIGPFAKIAGTPTVSRSPSVSDIYGSYSAQPSYSSGPSRYQPNNQYAPTSSPEQLRGRSSLDSQRSSSYGFGFGQRRGSQEPSTPVESNMYQGGMLYNSPPAVGYQSTPPQTSYMPLAPVKEDLAPQAHAEASAGPVEQSYGSGSPYQPAGYGSFDQPFMNQVPSDGAGYMPPGVSSGYEPPAIESHPEPVAAPSEEVNEEEPAKKKSFMDDDDDDDIAARAAAIQKAERARKDREADEAFRKAAEADAQKPAPAKKSWFGGWFGGAAGGKKEDLNPNKPIRAKLGEENSFYYDKDLKKWVNKKDPNSATAARATPPPPRASGPPSRTASGSSAAPPPPASASPMMPPPSSRPPSTTGMPPPGSPAPSSLGVPPPSIQRSVSTGAAVSTPPSGLAAPPRPATSLSNASSIDDLLGAPTARKGAAAKGKKKGRYVDVMAK</sequence>
<evidence type="ECO:0000256" key="11">
    <source>
        <dbReference type="SAM" id="MobiDB-lite"/>
    </source>
</evidence>
<dbReference type="Pfam" id="PF12935">
    <property type="entry name" value="Sec16_N"/>
    <property type="match status" value="2"/>
</dbReference>
<dbReference type="GO" id="GO:0070971">
    <property type="term" value="C:endoplasmic reticulum exit site"/>
    <property type="evidence" value="ECO:0007669"/>
    <property type="project" value="TreeGrafter"/>
</dbReference>
<evidence type="ECO:0000256" key="9">
    <source>
        <dbReference type="ARBA" id="ARBA00024687"/>
    </source>
</evidence>
<feature type="region of interest" description="Disordered" evidence="11">
    <location>
        <begin position="413"/>
        <end position="441"/>
    </location>
</feature>
<evidence type="ECO:0000256" key="4">
    <source>
        <dbReference type="ARBA" id="ARBA00022824"/>
    </source>
</evidence>
<feature type="compositionally biased region" description="Polar residues" evidence="11">
    <location>
        <begin position="1617"/>
        <end position="1628"/>
    </location>
</feature>
<proteinExistence type="inferred from homology"/>
<evidence type="ECO:0000259" key="14">
    <source>
        <dbReference type="Pfam" id="PF12935"/>
    </source>
</evidence>
<feature type="region of interest" description="Disordered" evidence="11">
    <location>
        <begin position="120"/>
        <end position="356"/>
    </location>
</feature>
<evidence type="ECO:0000259" key="13">
    <source>
        <dbReference type="Pfam" id="PF12932"/>
    </source>
</evidence>
<dbReference type="GO" id="GO:0012507">
    <property type="term" value="C:ER to Golgi transport vesicle membrane"/>
    <property type="evidence" value="ECO:0007669"/>
    <property type="project" value="TreeGrafter"/>
</dbReference>
<feature type="compositionally biased region" description="Basic and acidic residues" evidence="11">
    <location>
        <begin position="1764"/>
        <end position="1786"/>
    </location>
</feature>
<feature type="domain" description="Sec16 Sec23-binding" evidence="12">
    <location>
        <begin position="1221"/>
        <end position="1522"/>
    </location>
</feature>
<feature type="compositionally biased region" description="Pro residues" evidence="11">
    <location>
        <begin position="805"/>
        <end position="825"/>
    </location>
</feature>
<feature type="compositionally biased region" description="Polar residues" evidence="11">
    <location>
        <begin position="1914"/>
        <end position="1928"/>
    </location>
</feature>
<dbReference type="GO" id="GO:0005789">
    <property type="term" value="C:endoplasmic reticulum membrane"/>
    <property type="evidence" value="ECO:0007669"/>
    <property type="project" value="UniProtKB-SubCell"/>
</dbReference>
<feature type="compositionally biased region" description="Pro residues" evidence="11">
    <location>
        <begin position="658"/>
        <end position="683"/>
    </location>
</feature>
<feature type="compositionally biased region" description="Low complexity" evidence="11">
    <location>
        <begin position="1860"/>
        <end position="1871"/>
    </location>
</feature>
<evidence type="ECO:0000259" key="12">
    <source>
        <dbReference type="Pfam" id="PF12931"/>
    </source>
</evidence>
<evidence type="ECO:0000256" key="6">
    <source>
        <dbReference type="ARBA" id="ARBA00022927"/>
    </source>
</evidence>
<feature type="domain" description="Sec16 N-terminal" evidence="14">
    <location>
        <begin position="456"/>
        <end position="575"/>
    </location>
</feature>
<feature type="compositionally biased region" description="Low complexity" evidence="11">
    <location>
        <begin position="1787"/>
        <end position="1798"/>
    </location>
</feature>
<dbReference type="Pfam" id="PF12931">
    <property type="entry name" value="TPR_Sec16"/>
    <property type="match status" value="1"/>
</dbReference>
<feature type="region of interest" description="Disordered" evidence="11">
    <location>
        <begin position="1568"/>
        <end position="1630"/>
    </location>
</feature>
<dbReference type="GO" id="GO:0016192">
    <property type="term" value="P:vesicle-mediated transport"/>
    <property type="evidence" value="ECO:0007669"/>
    <property type="project" value="UniProtKB-KW"/>
</dbReference>
<evidence type="ECO:0000256" key="1">
    <source>
        <dbReference type="ARBA" id="ARBA00004397"/>
    </source>
</evidence>
<feature type="compositionally biased region" description="Polar residues" evidence="11">
    <location>
        <begin position="347"/>
        <end position="356"/>
    </location>
</feature>
<accession>A0AAJ8C0Y2</accession>
<organism evidence="15">
    <name type="scientific">Aspergillus niger</name>
    <dbReference type="NCBI Taxonomy" id="5061"/>
    <lineage>
        <taxon>Eukaryota</taxon>
        <taxon>Fungi</taxon>
        <taxon>Dikarya</taxon>
        <taxon>Ascomycota</taxon>
        <taxon>Pezizomycotina</taxon>
        <taxon>Eurotiomycetes</taxon>
        <taxon>Eurotiomycetidae</taxon>
        <taxon>Eurotiales</taxon>
        <taxon>Aspergillaceae</taxon>
        <taxon>Aspergillus</taxon>
        <taxon>Aspergillus subgen. Circumdati</taxon>
    </lineage>
</organism>
<reference evidence="15" key="1">
    <citation type="submission" date="2025-02" db="EMBL/GenBank/DDBJ databases">
        <authorList>
            <consortium name="NCBI Genome Project"/>
        </authorList>
    </citation>
    <scope>NUCLEOTIDE SEQUENCE</scope>
</reference>
<dbReference type="FunFam" id="1.25.40.1030:FF:000008">
    <property type="entry name" value="Protein transport protein sec16"/>
    <property type="match status" value="1"/>
</dbReference>
<reference evidence="15" key="2">
    <citation type="submission" date="2025-08" db="UniProtKB">
        <authorList>
            <consortium name="RefSeq"/>
        </authorList>
    </citation>
    <scope>IDENTIFICATION</scope>
</reference>
<feature type="compositionally biased region" description="Low complexity" evidence="11">
    <location>
        <begin position="588"/>
        <end position="602"/>
    </location>
</feature>
<dbReference type="RefSeq" id="XP_059607022.1">
    <property type="nucleotide sequence ID" value="XM_059744483.1"/>
</dbReference>
<feature type="compositionally biased region" description="Pro residues" evidence="11">
    <location>
        <begin position="733"/>
        <end position="742"/>
    </location>
</feature>
<evidence type="ECO:0000256" key="8">
    <source>
        <dbReference type="ARBA" id="ARBA00023136"/>
    </source>
</evidence>
<comment type="function">
    <text evidence="9 10">Involved in the initiation of assembly of the COPII coat required for the formation of transport vesicles from the endoplasmic reticulum (ER) and the selection of cargo molecules. Also involved in autophagy.</text>
</comment>
<dbReference type="InterPro" id="IPR024298">
    <property type="entry name" value="Sec16_Sec23-bd"/>
</dbReference>
<dbReference type="InterPro" id="IPR024340">
    <property type="entry name" value="Sec16_CCD"/>
</dbReference>
<feature type="domain" description="Sec16 N-terminal" evidence="14">
    <location>
        <begin position="258"/>
        <end position="406"/>
    </location>
</feature>
<feature type="compositionally biased region" description="Basic and acidic residues" evidence="11">
    <location>
        <begin position="172"/>
        <end position="192"/>
    </location>
</feature>